<evidence type="ECO:0000313" key="1">
    <source>
        <dbReference type="EMBL" id="KAK3225656.1"/>
    </source>
</evidence>
<proteinExistence type="predicted"/>
<sequence length="83" mass="9379">MLTCHIRLFQLASNVIENVVGSEEASKTLEDDLNNVLSKIKSWVTNESISKRHSIAPQNYNEPLAVRAKRCGKRLKDGREKAK</sequence>
<accession>A0AAE0AWK5</accession>
<comment type="caution">
    <text evidence="1">The sequence shown here is derived from an EMBL/GenBank/DDBJ whole genome shotgun (WGS) entry which is preliminary data.</text>
</comment>
<protein>
    <submittedName>
        <fullName evidence="1">Uncharacterized protein</fullName>
    </submittedName>
</protein>
<dbReference type="EMBL" id="JANJYJ010000002">
    <property type="protein sequence ID" value="KAK3225656.1"/>
    <property type="molecule type" value="Genomic_DNA"/>
</dbReference>
<evidence type="ECO:0000313" key="2">
    <source>
        <dbReference type="Proteomes" id="UP001281410"/>
    </source>
</evidence>
<name>A0AAE0AWK5_9ROSI</name>
<feature type="non-terminal residue" evidence="1">
    <location>
        <position position="83"/>
    </location>
</feature>
<reference evidence="1" key="1">
    <citation type="journal article" date="2023" name="Plant J.">
        <title>Genome sequences and population genomics provide insights into the demographic history, inbreeding, and mutation load of two 'living fossil' tree species of Dipteronia.</title>
        <authorList>
            <person name="Feng Y."/>
            <person name="Comes H.P."/>
            <person name="Chen J."/>
            <person name="Zhu S."/>
            <person name="Lu R."/>
            <person name="Zhang X."/>
            <person name="Li P."/>
            <person name="Qiu J."/>
            <person name="Olsen K.M."/>
            <person name="Qiu Y."/>
        </authorList>
    </citation>
    <scope>NUCLEOTIDE SEQUENCE</scope>
    <source>
        <strain evidence="1">NBL</strain>
    </source>
</reference>
<dbReference type="Proteomes" id="UP001281410">
    <property type="component" value="Unassembled WGS sequence"/>
</dbReference>
<gene>
    <name evidence="1" type="ORF">Dsin_005518</name>
</gene>
<dbReference type="AlphaFoldDB" id="A0AAE0AWK5"/>
<keyword evidence="2" id="KW-1185">Reference proteome</keyword>
<organism evidence="1 2">
    <name type="scientific">Dipteronia sinensis</name>
    <dbReference type="NCBI Taxonomy" id="43782"/>
    <lineage>
        <taxon>Eukaryota</taxon>
        <taxon>Viridiplantae</taxon>
        <taxon>Streptophyta</taxon>
        <taxon>Embryophyta</taxon>
        <taxon>Tracheophyta</taxon>
        <taxon>Spermatophyta</taxon>
        <taxon>Magnoliopsida</taxon>
        <taxon>eudicotyledons</taxon>
        <taxon>Gunneridae</taxon>
        <taxon>Pentapetalae</taxon>
        <taxon>rosids</taxon>
        <taxon>malvids</taxon>
        <taxon>Sapindales</taxon>
        <taxon>Sapindaceae</taxon>
        <taxon>Hippocastanoideae</taxon>
        <taxon>Acereae</taxon>
        <taxon>Dipteronia</taxon>
    </lineage>
</organism>